<feature type="non-terminal residue" evidence="6">
    <location>
        <position position="1"/>
    </location>
</feature>
<keyword evidence="2 3" id="KW-0694">RNA-binding</keyword>
<keyword evidence="7" id="KW-1185">Reference proteome</keyword>
<sequence>IPRRNQKGTTMERPSLPNYVHSTASPQPYSPYDVHYTASLIPSQLLMGSPFQNATPNSGVFGSPHFQMAMSPQMIAAPQFHHFRHSSNSSNATDQQDYPENGYVSAYPTMYPALYHHASPIMHPGFIPVQPSENASRNFSGRSRTVYLGSVPEDTTPEELLSHVHSGTVEACRIFPEKNCAFISFLDLASAVHFHSDAVLKRLNIRGQDLKIGWGKPSAVPPAVSAAVEQSGATRNVYLGNLPADITSEEIESDLSKFGPIDAIKRLPEKNIAFVHFLSIASAIKCVQQLPLQEKWSNRRVFYGKDRCAYVSKTQQENAAQYLGITPGYEHLMMSADRELLSNTLAQQNAAAAAVASAAGGMDNVGNRTVYLGSIHPGTQLEEVCNVVRGGLLQHVRFIPEKRICFVTFVDATAASQFFALSNLQGLLLHNRRLKVGWGKHSGPLPSNIALAVSAGASRNVYVGGLSDDITEDELRKDFSVYGDIEQINRLPEKSCAFVNYTNIANAIKAIEAIKQQPKYKNLRINFGKDRCGYPPRQM</sequence>
<organism evidence="6 7">
    <name type="scientific">Tortispora caseinolytica NRRL Y-17796</name>
    <dbReference type="NCBI Taxonomy" id="767744"/>
    <lineage>
        <taxon>Eukaryota</taxon>
        <taxon>Fungi</taxon>
        <taxon>Dikarya</taxon>
        <taxon>Ascomycota</taxon>
        <taxon>Saccharomycotina</taxon>
        <taxon>Trigonopsidomycetes</taxon>
        <taxon>Trigonopsidales</taxon>
        <taxon>Trigonopsidaceae</taxon>
        <taxon>Tortispora</taxon>
    </lineage>
</organism>
<dbReference type="GO" id="GO:0000398">
    <property type="term" value="P:mRNA splicing, via spliceosome"/>
    <property type="evidence" value="ECO:0007669"/>
    <property type="project" value="TreeGrafter"/>
</dbReference>
<dbReference type="InterPro" id="IPR039171">
    <property type="entry name" value="Cwc2/Slt11"/>
</dbReference>
<dbReference type="GO" id="GO:0000122">
    <property type="term" value="P:negative regulation of transcription by RNA polymerase II"/>
    <property type="evidence" value="ECO:0007669"/>
    <property type="project" value="EnsemblFungi"/>
</dbReference>
<evidence type="ECO:0000256" key="2">
    <source>
        <dbReference type="ARBA" id="ARBA00022884"/>
    </source>
</evidence>
<dbReference type="CDD" id="cd12523">
    <property type="entry name" value="RRM2_MRN1"/>
    <property type="match status" value="1"/>
</dbReference>
<dbReference type="GO" id="GO:0008266">
    <property type="term" value="F:poly(U) RNA binding"/>
    <property type="evidence" value="ECO:0007669"/>
    <property type="project" value="EnsemblFungi"/>
</dbReference>
<dbReference type="SUPFAM" id="SSF54928">
    <property type="entry name" value="RNA-binding domain, RBD"/>
    <property type="match status" value="3"/>
</dbReference>
<evidence type="ECO:0000313" key="6">
    <source>
        <dbReference type="EMBL" id="ODV88552.1"/>
    </source>
</evidence>
<protein>
    <recommendedName>
        <fullName evidence="5">RRM domain-containing protein</fullName>
    </recommendedName>
</protein>
<dbReference type="Pfam" id="PF10378">
    <property type="entry name" value="RRM"/>
    <property type="match status" value="1"/>
</dbReference>
<dbReference type="InterPro" id="IPR018835">
    <property type="entry name" value="RNA-binding_domain_put"/>
</dbReference>
<proteinExistence type="predicted"/>
<gene>
    <name evidence="6" type="ORF">CANCADRAFT_17488</name>
</gene>
<feature type="domain" description="RRM" evidence="5">
    <location>
        <begin position="459"/>
        <end position="530"/>
    </location>
</feature>
<evidence type="ECO:0000256" key="1">
    <source>
        <dbReference type="ARBA" id="ARBA00022737"/>
    </source>
</evidence>
<feature type="domain" description="RRM" evidence="5">
    <location>
        <begin position="144"/>
        <end position="217"/>
    </location>
</feature>
<dbReference type="PANTHER" id="PTHR14089:SF8">
    <property type="entry name" value="RNA-BINDING PROTEIN MRN1"/>
    <property type="match status" value="1"/>
</dbReference>
<name>A0A1E4T9X3_9ASCO</name>
<keyword evidence="1" id="KW-0677">Repeat</keyword>
<feature type="non-terminal residue" evidence="6">
    <location>
        <position position="539"/>
    </location>
</feature>
<dbReference type="Pfam" id="PF00076">
    <property type="entry name" value="RRM_1"/>
    <property type="match status" value="2"/>
</dbReference>
<dbReference type="PANTHER" id="PTHR14089">
    <property type="entry name" value="PRE-MRNA-SPLICING FACTOR RBM22"/>
    <property type="match status" value="1"/>
</dbReference>
<dbReference type="InterPro" id="IPR012677">
    <property type="entry name" value="Nucleotide-bd_a/b_plait_sf"/>
</dbReference>
<dbReference type="GO" id="GO:0010494">
    <property type="term" value="C:cytoplasmic stress granule"/>
    <property type="evidence" value="ECO:0007669"/>
    <property type="project" value="TreeGrafter"/>
</dbReference>
<dbReference type="FunFam" id="3.30.70.330:FF:000064">
    <property type="entry name" value="Differentiation 1 negative regulator"/>
    <property type="match status" value="1"/>
</dbReference>
<dbReference type="FunFam" id="3.30.70.330:FF:000047">
    <property type="entry name" value="Differentiation 1 negative regulator"/>
    <property type="match status" value="1"/>
</dbReference>
<dbReference type="OrthoDB" id="6407164at2759"/>
<dbReference type="EMBL" id="KV453843">
    <property type="protein sequence ID" value="ODV88552.1"/>
    <property type="molecule type" value="Genomic_DNA"/>
</dbReference>
<feature type="domain" description="RRM" evidence="5">
    <location>
        <begin position="368"/>
        <end position="441"/>
    </location>
</feature>
<dbReference type="PROSITE" id="PS50102">
    <property type="entry name" value="RRM"/>
    <property type="match status" value="4"/>
</dbReference>
<feature type="region of interest" description="Disordered" evidence="4">
    <location>
        <begin position="1"/>
        <end position="24"/>
    </location>
</feature>
<feature type="domain" description="RRM" evidence="5">
    <location>
        <begin position="235"/>
        <end position="316"/>
    </location>
</feature>
<dbReference type="SMART" id="SM00360">
    <property type="entry name" value="RRM"/>
    <property type="match status" value="4"/>
</dbReference>
<dbReference type="Proteomes" id="UP000095023">
    <property type="component" value="Unassembled WGS sequence"/>
</dbReference>
<evidence type="ECO:0000313" key="7">
    <source>
        <dbReference type="Proteomes" id="UP000095023"/>
    </source>
</evidence>
<dbReference type="InterPro" id="IPR000504">
    <property type="entry name" value="RRM_dom"/>
</dbReference>
<reference evidence="7" key="1">
    <citation type="submission" date="2016-02" db="EMBL/GenBank/DDBJ databases">
        <title>Comparative genomics of biotechnologically important yeasts.</title>
        <authorList>
            <consortium name="DOE Joint Genome Institute"/>
            <person name="Riley R."/>
            <person name="Haridas S."/>
            <person name="Wolfe K.H."/>
            <person name="Lopes M.R."/>
            <person name="Hittinger C.T."/>
            <person name="Goker M."/>
            <person name="Salamov A."/>
            <person name="Wisecaver J."/>
            <person name="Long T.M."/>
            <person name="Aerts A.L."/>
            <person name="Barry K."/>
            <person name="Choi C."/>
            <person name="Clum A."/>
            <person name="Coughlan A.Y."/>
            <person name="Deshpande S."/>
            <person name="Douglass A.P."/>
            <person name="Hanson S.J."/>
            <person name="Klenk H.-P."/>
            <person name="Labutti K."/>
            <person name="Lapidus A."/>
            <person name="Lindquist E."/>
            <person name="Lipzen A."/>
            <person name="Meier-Kolthoff J.P."/>
            <person name="Ohm R.A."/>
            <person name="Otillar R.P."/>
            <person name="Pangilinan J."/>
            <person name="Peng Y."/>
            <person name="Rokas A."/>
            <person name="Rosa C.A."/>
            <person name="Scheuner C."/>
            <person name="Sibirny A.A."/>
            <person name="Slot J.C."/>
            <person name="Stielow J.B."/>
            <person name="Sun H."/>
            <person name="Kurtzman C.P."/>
            <person name="Blackwell M."/>
            <person name="Jeffries T.W."/>
            <person name="Grigoriev I.V."/>
        </authorList>
    </citation>
    <scope>NUCLEOTIDE SEQUENCE [LARGE SCALE GENOMIC DNA]</scope>
    <source>
        <strain evidence="7">NRRL Y-17796</strain>
    </source>
</reference>
<dbReference type="AlphaFoldDB" id="A0A1E4T9X3"/>
<evidence type="ECO:0000256" key="4">
    <source>
        <dbReference type="SAM" id="MobiDB-lite"/>
    </source>
</evidence>
<evidence type="ECO:0000259" key="5">
    <source>
        <dbReference type="PROSITE" id="PS50102"/>
    </source>
</evidence>
<dbReference type="Gene3D" id="3.30.70.330">
    <property type="match status" value="4"/>
</dbReference>
<evidence type="ECO:0000256" key="3">
    <source>
        <dbReference type="PROSITE-ProRule" id="PRU00176"/>
    </source>
</evidence>
<accession>A0A1E4T9X3</accession>
<dbReference type="GO" id="GO:0003729">
    <property type="term" value="F:mRNA binding"/>
    <property type="evidence" value="ECO:0007669"/>
    <property type="project" value="EnsemblFungi"/>
</dbReference>
<dbReference type="GO" id="GO:0031138">
    <property type="term" value="P:negative regulation of conjugation with cellular fusion"/>
    <property type="evidence" value="ECO:0007669"/>
    <property type="project" value="EnsemblFungi"/>
</dbReference>
<dbReference type="InterPro" id="IPR035979">
    <property type="entry name" value="RBD_domain_sf"/>
</dbReference>
<dbReference type="FunFam" id="3.30.70.330:FF:000120">
    <property type="entry name" value="Negative regulator of differentiation 1"/>
    <property type="match status" value="1"/>
</dbReference>